<gene>
    <name evidence="2" type="ORF">GS18_0219670</name>
</gene>
<keyword evidence="1" id="KW-1133">Transmembrane helix</keyword>
<sequence length="60" mass="6791">MKNDVPGLRAGAFFIDAGLVALIGLIKTINSRKSEFGGTYRAYKNHQFKEIKVWWYLSGL</sequence>
<evidence type="ECO:0000256" key="1">
    <source>
        <dbReference type="SAM" id="Phobius"/>
    </source>
</evidence>
<feature type="transmembrane region" description="Helical" evidence="1">
    <location>
        <begin position="6"/>
        <end position="26"/>
    </location>
</feature>
<dbReference type="STRING" id="246786.GS18_0219670"/>
<accession>A0A084GJT7</accession>
<keyword evidence="1" id="KW-0472">Membrane</keyword>
<evidence type="ECO:0000313" key="3">
    <source>
        <dbReference type="Proteomes" id="UP000028549"/>
    </source>
</evidence>
<reference evidence="2 3" key="1">
    <citation type="journal article" date="2005" name="Int. J. Syst. Evol. Microbiol.">
        <title>Bacillus cibi sp. nov., isolated from jeotgal, a traditional Korean fermented seafood.</title>
        <authorList>
            <person name="Yoon J.H."/>
            <person name="Lee C.H."/>
            <person name="Oh T.K."/>
        </authorList>
    </citation>
    <scope>NUCLEOTIDE SEQUENCE [LARGE SCALE GENOMIC DNA]</scope>
    <source>
        <strain evidence="2 3">DSM 16189</strain>
    </source>
</reference>
<name>A0A084GJT7_METID</name>
<dbReference type="RefSeq" id="WP_029567149.1">
    <property type="nucleotide sequence ID" value="NZ_JNVC02000019.1"/>
</dbReference>
<keyword evidence="3" id="KW-1185">Reference proteome</keyword>
<organism evidence="2 3">
    <name type="scientific">Metabacillus indicus</name>
    <name type="common">Bacillus indicus</name>
    <dbReference type="NCBI Taxonomy" id="246786"/>
    <lineage>
        <taxon>Bacteria</taxon>
        <taxon>Bacillati</taxon>
        <taxon>Bacillota</taxon>
        <taxon>Bacilli</taxon>
        <taxon>Bacillales</taxon>
        <taxon>Bacillaceae</taxon>
        <taxon>Metabacillus</taxon>
    </lineage>
</organism>
<dbReference type="EMBL" id="JNVC02000019">
    <property type="protein sequence ID" value="KEZ47599.1"/>
    <property type="molecule type" value="Genomic_DNA"/>
</dbReference>
<keyword evidence="1" id="KW-0812">Transmembrane</keyword>
<dbReference type="Proteomes" id="UP000028549">
    <property type="component" value="Unassembled WGS sequence"/>
</dbReference>
<protein>
    <submittedName>
        <fullName evidence="2">Uncharacterized protein</fullName>
    </submittedName>
</protein>
<dbReference type="AlphaFoldDB" id="A0A084GJT7"/>
<proteinExistence type="predicted"/>
<comment type="caution">
    <text evidence="2">The sequence shown here is derived from an EMBL/GenBank/DDBJ whole genome shotgun (WGS) entry which is preliminary data.</text>
</comment>
<evidence type="ECO:0000313" key="2">
    <source>
        <dbReference type="EMBL" id="KEZ47599.1"/>
    </source>
</evidence>